<dbReference type="InterPro" id="IPR045599">
    <property type="entry name" value="DUF6456"/>
</dbReference>
<dbReference type="AlphaFoldDB" id="A0A841LQH5"/>
<name>A0A841LQH5_9HYPH</name>
<evidence type="ECO:0000259" key="1">
    <source>
        <dbReference type="Pfam" id="PF20057"/>
    </source>
</evidence>
<comment type="caution">
    <text evidence="2">The sequence shown here is derived from an EMBL/GenBank/DDBJ whole genome shotgun (WGS) entry which is preliminary data.</text>
</comment>
<evidence type="ECO:0000313" key="2">
    <source>
        <dbReference type="EMBL" id="MBB6260335.1"/>
    </source>
</evidence>
<protein>
    <recommendedName>
        <fullName evidence="1">DUF6456 domain-containing protein</fullName>
    </recommendedName>
</protein>
<feature type="domain" description="DUF6456" evidence="1">
    <location>
        <begin position="102"/>
        <end position="237"/>
    </location>
</feature>
<dbReference type="Proteomes" id="UP000555393">
    <property type="component" value="Unassembled WGS sequence"/>
</dbReference>
<keyword evidence="3" id="KW-1185">Reference proteome</keyword>
<dbReference type="Pfam" id="PF20057">
    <property type="entry name" value="DUF6456"/>
    <property type="match status" value="1"/>
</dbReference>
<proteinExistence type="predicted"/>
<reference evidence="2 3" key="1">
    <citation type="submission" date="2020-08" db="EMBL/GenBank/DDBJ databases">
        <title>Genomic Encyclopedia of Type Strains, Phase IV (KMG-IV): sequencing the most valuable type-strain genomes for metagenomic binning, comparative biology and taxonomic classification.</title>
        <authorList>
            <person name="Goeker M."/>
        </authorList>
    </citation>
    <scope>NUCLEOTIDE SEQUENCE [LARGE SCALE GENOMIC DNA]</scope>
    <source>
        <strain evidence="2 3">DSM 22336</strain>
    </source>
</reference>
<sequence length="260" mass="28788">MIFQDVSKHDMNVMRVLKFLQKSPAKPEQGAKQDMIILSSAHGSVSVSQDCLVGLAREGYLQAHKDEKISLSLQGVDYIKLQKNSRLADIHLENEVCQKRVKANLAESPLAVLYRMKNSSGQSFLTEEEFNAGERLRSDFTRGSMMPRITSNWEAHVISHSRGATHGGVELSDGALSARLRVEKALDAVGPELSGALVDICCFLKTVTQVETERSWPARSAKMMIKTGLSMLHRHYHPIAQGRTSAGILHWGAHGYRPAL</sequence>
<dbReference type="RefSeq" id="WP_184220434.1">
    <property type="nucleotide sequence ID" value="NZ_JACIIU010000002.1"/>
</dbReference>
<evidence type="ECO:0000313" key="3">
    <source>
        <dbReference type="Proteomes" id="UP000555393"/>
    </source>
</evidence>
<accession>A0A841LQH5</accession>
<gene>
    <name evidence="2" type="ORF">FHS77_000859</name>
</gene>
<organism evidence="2 3">
    <name type="scientific">Paenochrobactrum gallinarii</name>
    <dbReference type="NCBI Taxonomy" id="643673"/>
    <lineage>
        <taxon>Bacteria</taxon>
        <taxon>Pseudomonadati</taxon>
        <taxon>Pseudomonadota</taxon>
        <taxon>Alphaproteobacteria</taxon>
        <taxon>Hyphomicrobiales</taxon>
        <taxon>Brucellaceae</taxon>
        <taxon>Paenochrobactrum</taxon>
    </lineage>
</organism>
<dbReference type="EMBL" id="JACIIU010000002">
    <property type="protein sequence ID" value="MBB6260335.1"/>
    <property type="molecule type" value="Genomic_DNA"/>
</dbReference>